<evidence type="ECO:0000313" key="2">
    <source>
        <dbReference type="Proteomes" id="UP000799424"/>
    </source>
</evidence>
<keyword evidence="2" id="KW-1185">Reference proteome</keyword>
<organism evidence="1 2">
    <name type="scientific">Ophiobolus disseminans</name>
    <dbReference type="NCBI Taxonomy" id="1469910"/>
    <lineage>
        <taxon>Eukaryota</taxon>
        <taxon>Fungi</taxon>
        <taxon>Dikarya</taxon>
        <taxon>Ascomycota</taxon>
        <taxon>Pezizomycotina</taxon>
        <taxon>Dothideomycetes</taxon>
        <taxon>Pleosporomycetidae</taxon>
        <taxon>Pleosporales</taxon>
        <taxon>Pleosporineae</taxon>
        <taxon>Phaeosphaeriaceae</taxon>
        <taxon>Ophiobolus</taxon>
    </lineage>
</organism>
<sequence length="151" mass="17080">MTTLKPESVISFLPQRPTFVKQRSCLICGRPRSSRAQHMLQDSTLHHLICSRRSCAETKSLLRMASSTSVVVEIHHYYHDNHVASETYVSELHAESTQQSWAELPGEHFTSQSTSQGHRTLSTIFEEAPYVNTSSKPNTNAVRAALGRRDW</sequence>
<name>A0A6A6ZAT2_9PLEO</name>
<proteinExistence type="predicted"/>
<dbReference type="EMBL" id="MU006260">
    <property type="protein sequence ID" value="KAF2818136.1"/>
    <property type="molecule type" value="Genomic_DNA"/>
</dbReference>
<accession>A0A6A6ZAT2</accession>
<dbReference type="AlphaFoldDB" id="A0A6A6ZAT2"/>
<evidence type="ECO:0000313" key="1">
    <source>
        <dbReference type="EMBL" id="KAF2818136.1"/>
    </source>
</evidence>
<dbReference type="Proteomes" id="UP000799424">
    <property type="component" value="Unassembled WGS sequence"/>
</dbReference>
<gene>
    <name evidence="1" type="ORF">CC86DRAFT_435293</name>
</gene>
<protein>
    <submittedName>
        <fullName evidence="1">Uncharacterized protein</fullName>
    </submittedName>
</protein>
<dbReference type="OrthoDB" id="3805621at2759"/>
<reference evidence="1" key="1">
    <citation type="journal article" date="2020" name="Stud. Mycol.">
        <title>101 Dothideomycetes genomes: a test case for predicting lifestyles and emergence of pathogens.</title>
        <authorList>
            <person name="Haridas S."/>
            <person name="Albert R."/>
            <person name="Binder M."/>
            <person name="Bloem J."/>
            <person name="Labutti K."/>
            <person name="Salamov A."/>
            <person name="Andreopoulos B."/>
            <person name="Baker S."/>
            <person name="Barry K."/>
            <person name="Bills G."/>
            <person name="Bluhm B."/>
            <person name="Cannon C."/>
            <person name="Castanera R."/>
            <person name="Culley D."/>
            <person name="Daum C."/>
            <person name="Ezra D."/>
            <person name="Gonzalez J."/>
            <person name="Henrissat B."/>
            <person name="Kuo A."/>
            <person name="Liang C."/>
            <person name="Lipzen A."/>
            <person name="Lutzoni F."/>
            <person name="Magnuson J."/>
            <person name="Mondo S."/>
            <person name="Nolan M."/>
            <person name="Ohm R."/>
            <person name="Pangilinan J."/>
            <person name="Park H.-J."/>
            <person name="Ramirez L."/>
            <person name="Alfaro M."/>
            <person name="Sun H."/>
            <person name="Tritt A."/>
            <person name="Yoshinaga Y."/>
            <person name="Zwiers L.-H."/>
            <person name="Turgeon B."/>
            <person name="Goodwin S."/>
            <person name="Spatafora J."/>
            <person name="Crous P."/>
            <person name="Grigoriev I."/>
        </authorList>
    </citation>
    <scope>NUCLEOTIDE SEQUENCE</scope>
    <source>
        <strain evidence="1">CBS 113818</strain>
    </source>
</reference>